<proteinExistence type="predicted"/>
<dbReference type="HOGENOM" id="CLU_3353839_0_0_2"/>
<keyword evidence="5" id="KW-1185">Reference proteome</keyword>
<keyword evidence="1" id="KW-0614">Plasmid</keyword>
<evidence type="ECO:0000313" key="2">
    <source>
        <dbReference type="EMBL" id="ADJ17169.1"/>
    </source>
</evidence>
<reference evidence="3 5" key="2">
    <citation type="journal article" date="2014" name="PLoS Genet.">
        <title>Phylogenetically driven sequencing of extremely halophilic archaea reveals strategies for static and dynamic osmo-response.</title>
        <authorList>
            <person name="Becker E.A."/>
            <person name="Seitzer P.M."/>
            <person name="Tritt A."/>
            <person name="Larsen D."/>
            <person name="Krusor M."/>
            <person name="Yao A.I."/>
            <person name="Wu D."/>
            <person name="Madern D."/>
            <person name="Eisen J.A."/>
            <person name="Darling A.E."/>
            <person name="Facciotti M.T."/>
        </authorList>
    </citation>
    <scope>NUCLEOTIDE SEQUENCE [LARGE SCALE GENOMIC DNA]</scope>
    <source>
        <strain evidence="3">B3</strain>
        <strain evidence="5">DSM 18796 / CECT 7217 / JCM 14584 / KCTC 4019 / B3</strain>
    </source>
</reference>
<organism evidence="1 4">
    <name type="scientific">Halalkalicoccus jeotgali (strain DSM 18796 / CECT 7217 / JCM 14584 / KCTC 4019 / B3)</name>
    <dbReference type="NCBI Taxonomy" id="795797"/>
    <lineage>
        <taxon>Archaea</taxon>
        <taxon>Methanobacteriati</taxon>
        <taxon>Methanobacteriota</taxon>
        <taxon>Stenosarchaea group</taxon>
        <taxon>Halobacteria</taxon>
        <taxon>Halobacteriales</taxon>
        <taxon>Halococcaceae</taxon>
        <taxon>Halalkalicoccus</taxon>
    </lineage>
</organism>
<geneLocation type="plasmid" evidence="1 4">
    <name>1</name>
</geneLocation>
<sequence length="36" mass="4189">MLVLPMLDIGLFQDPLFVQSSYELRMKLFPGHHPFA</sequence>
<dbReference type="EMBL" id="CP002063">
    <property type="protein sequence ID" value="ADJ16445.1"/>
    <property type="molecule type" value="Genomic_DNA"/>
</dbReference>
<evidence type="ECO:0000313" key="4">
    <source>
        <dbReference type="Proteomes" id="UP000000390"/>
    </source>
</evidence>
<accession>D8JAZ2</accession>
<dbReference type="EMBL" id="CP002065">
    <property type="protein sequence ID" value="ADJ17169.1"/>
    <property type="molecule type" value="Genomic_DNA"/>
</dbReference>
<dbReference type="KEGG" id="hje:HacjB3_15426"/>
<dbReference type="Proteomes" id="UP000011645">
    <property type="component" value="Unassembled WGS sequence"/>
</dbReference>
<evidence type="ECO:0000313" key="3">
    <source>
        <dbReference type="EMBL" id="ELY41460.1"/>
    </source>
</evidence>
<dbReference type="eggNOG" id="arCOG08999">
    <property type="taxonomic scope" value="Archaea"/>
</dbReference>
<evidence type="ECO:0000313" key="1">
    <source>
        <dbReference type="EMBL" id="ADJ16445.1"/>
    </source>
</evidence>
<dbReference type="KEGG" id="hje:HacjB3_19158"/>
<dbReference type="Proteomes" id="UP000000390">
    <property type="component" value="Plasmid 3"/>
</dbReference>
<evidence type="ECO:0000313" key="5">
    <source>
        <dbReference type="Proteomes" id="UP000011645"/>
    </source>
</evidence>
<geneLocation type="plasmid" evidence="2 4">
    <name>3</name>
</geneLocation>
<reference evidence="1 4" key="1">
    <citation type="journal article" date="2010" name="J. Bacteriol.">
        <title>Complete genome sequence of Halalkalicoccus jeotgali B3(T), an extremely halophilic archaeon.</title>
        <authorList>
            <person name="Roh S.W."/>
            <person name="Nam Y.D."/>
            <person name="Nam S.H."/>
            <person name="Choi S.H."/>
            <person name="Park H.S."/>
            <person name="Bae J.W."/>
        </authorList>
    </citation>
    <scope>NUCLEOTIDE SEQUENCE [LARGE SCALE GENOMIC DNA]</scope>
    <source>
        <strain evidence="1">B3</strain>
        <strain evidence="4">DSM 18796 / CECT 7217 / JCM 14584 / KCTC 4019 / B3</strain>
        <plasmid evidence="4">1</plasmid>
        <plasmid evidence="4">3</plasmid>
    </source>
</reference>
<name>D8JAZ2_HALJB</name>
<protein>
    <submittedName>
        <fullName evidence="1">Uncharacterized protein</fullName>
    </submittedName>
</protein>
<gene>
    <name evidence="1" type="ordered locus">HacjB3_15426</name>
    <name evidence="2" type="ordered locus">HacjB3_19158</name>
    <name evidence="3" type="ORF">C497_01830</name>
</gene>
<dbReference type="AlphaFoldDB" id="D8JAZ2"/>
<dbReference type="Proteomes" id="UP000000390">
    <property type="component" value="Plasmid 1"/>
</dbReference>
<dbReference type="EMBL" id="AOHV01000005">
    <property type="protein sequence ID" value="ELY41460.1"/>
    <property type="molecule type" value="Genomic_DNA"/>
</dbReference>